<sequence>MPRFATVTCVRLFHGYAMRDIVISIT</sequence>
<keyword evidence="2" id="KW-1185">Reference proteome</keyword>
<evidence type="ECO:0000313" key="1">
    <source>
        <dbReference type="EMBL" id="AAX84923.1"/>
    </source>
</evidence>
<evidence type="ECO:0000313" key="2">
    <source>
        <dbReference type="Proteomes" id="UP000001305"/>
    </source>
</evidence>
<dbReference type="GeneID" id="5076590"/>
<protein>
    <submittedName>
        <fullName evidence="1">Uncharacterized protein</fullName>
    </submittedName>
</protein>
<dbReference type="EMBL" id="AY986977">
    <property type="protein sequence ID" value="AAX84923.1"/>
    <property type="molecule type" value="Genomic_DNA"/>
</dbReference>
<accession>Q52PT4</accession>
<dbReference type="Proteomes" id="UP000001305">
    <property type="component" value="Segment"/>
</dbReference>
<proteinExistence type="predicted"/>
<dbReference type="RefSeq" id="YP_239345.1">
    <property type="nucleotide sequence ID" value="NC_007024.1"/>
</dbReference>
<reference evidence="1 2" key="1">
    <citation type="submission" date="2005-03" db="EMBL/GenBank/DDBJ databases">
        <title>Sequencing of bacteriophage Xp15 from Xanthomonas campestris pv. pelargonii and identification of the lysis genes.</title>
        <authorList>
            <person name="Ramadugu C."/>
            <person name="Gabriel D.W."/>
        </authorList>
    </citation>
    <scope>NUCLEOTIDE SEQUENCE [LARGE SCALE GENOMIC DNA]</scope>
</reference>
<dbReference type="KEGG" id="vg:5076590"/>
<name>Q52PT4_9CAUD</name>
<organism evidence="1 2">
    <name type="scientific">Xanthomonas phage Xp15</name>
    <dbReference type="NCBI Taxonomy" id="322855"/>
    <lineage>
        <taxon>Viruses</taxon>
        <taxon>Duplodnaviria</taxon>
        <taxon>Heunggongvirae</taxon>
        <taxon>Uroviricota</taxon>
        <taxon>Caudoviricetes</taxon>
        <taxon>Alachuavirus</taxon>
        <taxon>Alachuavirus Xp15</taxon>
    </lineage>
</organism>